<keyword evidence="1" id="KW-0812">Transmembrane</keyword>
<evidence type="ECO:0000313" key="3">
    <source>
        <dbReference type="Proteomes" id="UP001292216"/>
    </source>
</evidence>
<evidence type="ECO:0000313" key="2">
    <source>
        <dbReference type="EMBL" id="MEA3571973.1"/>
    </source>
</evidence>
<gene>
    <name evidence="2" type="ORF">U9M73_18765</name>
</gene>
<proteinExistence type="predicted"/>
<comment type="caution">
    <text evidence="2">The sequence shown here is derived from an EMBL/GenBank/DDBJ whole genome shotgun (WGS) entry which is preliminary data.</text>
</comment>
<dbReference type="RefSeq" id="WP_009225003.1">
    <property type="nucleotide sequence ID" value="NZ_CBCSKM010000002.1"/>
</dbReference>
<feature type="transmembrane region" description="Helical" evidence="1">
    <location>
        <begin position="174"/>
        <end position="192"/>
    </location>
</feature>
<feature type="transmembrane region" description="Helical" evidence="1">
    <location>
        <begin position="212"/>
        <end position="232"/>
    </location>
</feature>
<dbReference type="Pfam" id="PF12730">
    <property type="entry name" value="ABC2_membrane_4"/>
    <property type="match status" value="1"/>
</dbReference>
<organism evidence="2 3">
    <name type="scientific">Paenibacillus phoenicis</name>
    <dbReference type="NCBI Taxonomy" id="554117"/>
    <lineage>
        <taxon>Bacteria</taxon>
        <taxon>Bacillati</taxon>
        <taxon>Bacillota</taxon>
        <taxon>Bacilli</taxon>
        <taxon>Bacillales</taxon>
        <taxon>Paenibacillaceae</taxon>
        <taxon>Paenibacillus</taxon>
    </lineage>
</organism>
<keyword evidence="3" id="KW-1185">Reference proteome</keyword>
<reference evidence="2 3" key="1">
    <citation type="submission" date="2023-12" db="EMBL/GenBank/DDBJ databases">
        <title>Whole genome sequencing of Paenibacillus phoenicis isolated from the Phoenix Mars Lander spacecraft assembly facility.</title>
        <authorList>
            <person name="Garcia A."/>
            <person name="Venkateswaran K."/>
        </authorList>
    </citation>
    <scope>NUCLEOTIDE SEQUENCE [LARGE SCALE GENOMIC DNA]</scope>
    <source>
        <strain evidence="2 3">3PO2SA</strain>
    </source>
</reference>
<evidence type="ECO:0000256" key="1">
    <source>
        <dbReference type="SAM" id="Phobius"/>
    </source>
</evidence>
<dbReference type="Proteomes" id="UP001292216">
    <property type="component" value="Unassembled WGS sequence"/>
</dbReference>
<dbReference type="CDD" id="cd21809">
    <property type="entry name" value="ABC-2_lan_permease-like"/>
    <property type="match status" value="1"/>
</dbReference>
<keyword evidence="1" id="KW-1133">Transmembrane helix</keyword>
<sequence length="238" mass="26468">MMLRSLSADFLKIRRKGIWFLIFLAPLGLVAMQALNYGLRFDWMIKQYADNPWGGLLQNISFFVPMAIYLGCTLVSSLVANVEHQLSSWKQLLALPISRTAVYCAKFLLCFLLLSVSCVLLSVATVILGIALGFEAGSIPYVDLARLGFYPFFAALPLLALQLWLSLTYRNQSLPVSLGVTISILSPFTLNLSEWFPLNWPVFGFEGPHREWFVAAGLACGAGILLTGLVHFNRKDVD</sequence>
<protein>
    <submittedName>
        <fullName evidence="2">ABC transporter permease</fullName>
    </submittedName>
</protein>
<accession>A0ABU5PQ00</accession>
<feature type="transmembrane region" description="Helical" evidence="1">
    <location>
        <begin position="103"/>
        <end position="128"/>
    </location>
</feature>
<name>A0ABU5PQ00_9BACL</name>
<dbReference type="EMBL" id="JAYERP010000001">
    <property type="protein sequence ID" value="MEA3571973.1"/>
    <property type="molecule type" value="Genomic_DNA"/>
</dbReference>
<feature type="transmembrane region" description="Helical" evidence="1">
    <location>
        <begin position="148"/>
        <end position="167"/>
    </location>
</feature>
<feature type="transmembrane region" description="Helical" evidence="1">
    <location>
        <begin position="60"/>
        <end position="82"/>
    </location>
</feature>
<keyword evidence="1" id="KW-0472">Membrane</keyword>